<keyword evidence="17 20" id="KW-0539">Nucleus</keyword>
<dbReference type="InterPro" id="IPR056435">
    <property type="entry name" value="DPOD/Z_N"/>
</dbReference>
<keyword evidence="9" id="KW-0227">DNA damage</keyword>
<keyword evidence="6 20" id="KW-0548">Nucleotidyltransferase</keyword>
<dbReference type="GO" id="GO:0005634">
    <property type="term" value="C:nucleus"/>
    <property type="evidence" value="ECO:0007669"/>
    <property type="project" value="UniProtKB-SubCell"/>
</dbReference>
<gene>
    <name evidence="27" type="ORF">K435DRAFT_961659</name>
</gene>
<proteinExistence type="inferred from homology"/>
<evidence type="ECO:0000256" key="6">
    <source>
        <dbReference type="ARBA" id="ARBA00022695"/>
    </source>
</evidence>
<evidence type="ECO:0000256" key="19">
    <source>
        <dbReference type="ARBA" id="ARBA00066055"/>
    </source>
</evidence>
<evidence type="ECO:0000256" key="4">
    <source>
        <dbReference type="ARBA" id="ARBA00022485"/>
    </source>
</evidence>
<dbReference type="SMART" id="SM00486">
    <property type="entry name" value="POLBc"/>
    <property type="match status" value="1"/>
</dbReference>
<keyword evidence="12 20" id="KW-0239">DNA-directed DNA polymerase</keyword>
<evidence type="ECO:0000256" key="14">
    <source>
        <dbReference type="ARBA" id="ARBA00023014"/>
    </source>
</evidence>
<dbReference type="InterPro" id="IPR017964">
    <property type="entry name" value="DNA-dir_DNA_pol_B_CS"/>
</dbReference>
<keyword evidence="4 20" id="KW-0004">4Fe-4S</keyword>
<keyword evidence="16" id="KW-0234">DNA repair</keyword>
<evidence type="ECO:0000256" key="13">
    <source>
        <dbReference type="ARBA" id="ARBA00023004"/>
    </source>
</evidence>
<evidence type="ECO:0000313" key="27">
    <source>
        <dbReference type="EMBL" id="THV04942.1"/>
    </source>
</evidence>
<dbReference type="InterPro" id="IPR006172">
    <property type="entry name" value="DNA-dir_DNA_pol_B"/>
</dbReference>
<dbReference type="Gene3D" id="1.10.132.60">
    <property type="entry name" value="DNA polymerase family B, C-terminal domain"/>
    <property type="match status" value="1"/>
</dbReference>
<feature type="region of interest" description="Disordered" evidence="21">
    <location>
        <begin position="271"/>
        <end position="296"/>
    </location>
</feature>
<dbReference type="InterPro" id="IPR056447">
    <property type="entry name" value="REV3_N"/>
</dbReference>
<keyword evidence="13 20" id="KW-0408">Iron</keyword>
<dbReference type="GO" id="GO:0016035">
    <property type="term" value="C:zeta DNA polymerase complex"/>
    <property type="evidence" value="ECO:0007669"/>
    <property type="project" value="InterPro"/>
</dbReference>
<keyword evidence="10 20" id="KW-0863">Zinc-finger</keyword>
<dbReference type="Pfam" id="PF24055">
    <property type="entry name" value="POL3_N"/>
    <property type="match status" value="1"/>
</dbReference>
<feature type="domain" description="DNA-directed DNA polymerase family B exonuclease" evidence="23">
    <location>
        <begin position="728"/>
        <end position="877"/>
    </location>
</feature>
<dbReference type="EMBL" id="ML179052">
    <property type="protein sequence ID" value="THV04942.1"/>
    <property type="molecule type" value="Genomic_DNA"/>
</dbReference>
<dbReference type="CDD" id="cd05534">
    <property type="entry name" value="POLBc_zeta"/>
    <property type="match status" value="1"/>
</dbReference>
<evidence type="ECO:0000256" key="5">
    <source>
        <dbReference type="ARBA" id="ARBA00022679"/>
    </source>
</evidence>
<keyword evidence="14 20" id="KW-0411">Iron-sulfur</keyword>
<comment type="similarity">
    <text evidence="3 20">Belongs to the DNA polymerase type-B family.</text>
</comment>
<feature type="region of interest" description="Disordered" evidence="21">
    <location>
        <begin position="1526"/>
        <end position="1548"/>
    </location>
</feature>
<organism evidence="27 28">
    <name type="scientific">Dendrothele bispora (strain CBS 962.96)</name>
    <dbReference type="NCBI Taxonomy" id="1314807"/>
    <lineage>
        <taxon>Eukaryota</taxon>
        <taxon>Fungi</taxon>
        <taxon>Dikarya</taxon>
        <taxon>Basidiomycota</taxon>
        <taxon>Agaricomycotina</taxon>
        <taxon>Agaricomycetes</taxon>
        <taxon>Agaricomycetidae</taxon>
        <taxon>Agaricales</taxon>
        <taxon>Agaricales incertae sedis</taxon>
        <taxon>Dendrothele</taxon>
    </lineage>
</organism>
<dbReference type="SUPFAM" id="SSF53098">
    <property type="entry name" value="Ribonuclease H-like"/>
    <property type="match status" value="1"/>
</dbReference>
<evidence type="ECO:0000259" key="25">
    <source>
        <dbReference type="Pfam" id="PF24055"/>
    </source>
</evidence>
<dbReference type="PRINTS" id="PR00106">
    <property type="entry name" value="DNAPOLB"/>
</dbReference>
<feature type="domain" description="DNA-directed DNA polymerase family B multifunctional" evidence="22">
    <location>
        <begin position="944"/>
        <end position="1390"/>
    </location>
</feature>
<dbReference type="GO" id="GO:0000166">
    <property type="term" value="F:nucleotide binding"/>
    <property type="evidence" value="ECO:0007669"/>
    <property type="project" value="InterPro"/>
</dbReference>
<evidence type="ECO:0000256" key="9">
    <source>
        <dbReference type="ARBA" id="ARBA00022763"/>
    </source>
</evidence>
<dbReference type="InterPro" id="IPR036397">
    <property type="entry name" value="RNaseH_sf"/>
</dbReference>
<dbReference type="GO" id="GO:0042276">
    <property type="term" value="P:error-prone translesion synthesis"/>
    <property type="evidence" value="ECO:0007669"/>
    <property type="project" value="TreeGrafter"/>
</dbReference>
<protein>
    <recommendedName>
        <fullName evidence="20">DNA polymerase</fullName>
        <ecNumber evidence="20">2.7.7.7</ecNumber>
    </recommendedName>
</protein>
<keyword evidence="7 20" id="KW-0235">DNA replication</keyword>
<evidence type="ECO:0000256" key="11">
    <source>
        <dbReference type="ARBA" id="ARBA00022833"/>
    </source>
</evidence>
<accession>A0A4S8MPZ3</accession>
<dbReference type="Pfam" id="PF24065">
    <property type="entry name" value="REV3_N"/>
    <property type="match status" value="1"/>
</dbReference>
<feature type="domain" description="C4-type zinc-finger of DNA polymerase delta" evidence="24">
    <location>
        <begin position="1439"/>
        <end position="1508"/>
    </location>
</feature>
<evidence type="ECO:0000256" key="1">
    <source>
        <dbReference type="ARBA" id="ARBA00001966"/>
    </source>
</evidence>
<evidence type="ECO:0000256" key="20">
    <source>
        <dbReference type="RuleBase" id="RU000442"/>
    </source>
</evidence>
<dbReference type="GO" id="GO:0003677">
    <property type="term" value="F:DNA binding"/>
    <property type="evidence" value="ECO:0007669"/>
    <property type="project" value="UniProtKB-KW"/>
</dbReference>
<evidence type="ECO:0000259" key="23">
    <source>
        <dbReference type="Pfam" id="PF03104"/>
    </source>
</evidence>
<dbReference type="InterPro" id="IPR043502">
    <property type="entry name" value="DNA/RNA_pol_sf"/>
</dbReference>
<dbReference type="InterPro" id="IPR030559">
    <property type="entry name" value="PolZ_Rev3"/>
</dbReference>
<dbReference type="Gene3D" id="3.30.420.10">
    <property type="entry name" value="Ribonuclease H-like superfamily/Ribonuclease H"/>
    <property type="match status" value="1"/>
</dbReference>
<dbReference type="InterPro" id="IPR006134">
    <property type="entry name" value="DNA-dir_DNA_pol_B_multi_dom"/>
</dbReference>
<evidence type="ECO:0000256" key="16">
    <source>
        <dbReference type="ARBA" id="ARBA00023204"/>
    </source>
</evidence>
<dbReference type="InterPro" id="IPR012337">
    <property type="entry name" value="RNaseH-like_sf"/>
</dbReference>
<keyword evidence="8 20" id="KW-0479">Metal-binding</keyword>
<evidence type="ECO:0000313" key="28">
    <source>
        <dbReference type="Proteomes" id="UP000297245"/>
    </source>
</evidence>
<evidence type="ECO:0000256" key="18">
    <source>
        <dbReference type="ARBA" id="ARBA00049244"/>
    </source>
</evidence>
<keyword evidence="28" id="KW-1185">Reference proteome</keyword>
<dbReference type="GO" id="GO:0051539">
    <property type="term" value="F:4 iron, 4 sulfur cluster binding"/>
    <property type="evidence" value="ECO:0007669"/>
    <property type="project" value="UniProtKB-KW"/>
</dbReference>
<dbReference type="GO" id="GO:0000724">
    <property type="term" value="P:double-strand break repair via homologous recombination"/>
    <property type="evidence" value="ECO:0007669"/>
    <property type="project" value="TreeGrafter"/>
</dbReference>
<dbReference type="Gene3D" id="1.10.287.690">
    <property type="entry name" value="Helix hairpin bin"/>
    <property type="match status" value="1"/>
</dbReference>
<feature type="compositionally biased region" description="Low complexity" evidence="21">
    <location>
        <begin position="287"/>
        <end position="296"/>
    </location>
</feature>
<dbReference type="GO" id="GO:0006260">
    <property type="term" value="P:DNA replication"/>
    <property type="evidence" value="ECO:0007669"/>
    <property type="project" value="UniProtKB-KW"/>
</dbReference>
<dbReference type="PANTHER" id="PTHR45812:SF1">
    <property type="entry name" value="DNA POLYMERASE ZETA CATALYTIC SUBUNIT"/>
    <property type="match status" value="1"/>
</dbReference>
<dbReference type="Pfam" id="PF03104">
    <property type="entry name" value="DNA_pol_B_exo1"/>
    <property type="match status" value="1"/>
</dbReference>
<dbReference type="InterPro" id="IPR042087">
    <property type="entry name" value="DNA_pol_B_thumb"/>
</dbReference>
<keyword evidence="11 20" id="KW-0862">Zinc</keyword>
<dbReference type="GO" id="GO:0003887">
    <property type="term" value="F:DNA-directed DNA polymerase activity"/>
    <property type="evidence" value="ECO:0007669"/>
    <property type="project" value="UniProtKB-KW"/>
</dbReference>
<dbReference type="PANTHER" id="PTHR45812">
    <property type="entry name" value="DNA POLYMERASE ZETA CATALYTIC SUBUNIT"/>
    <property type="match status" value="1"/>
</dbReference>
<name>A0A4S8MPZ3_DENBC</name>
<dbReference type="FunFam" id="1.10.287.690:FF:000002">
    <property type="entry name" value="DNA polymerase zeta"/>
    <property type="match status" value="1"/>
</dbReference>
<evidence type="ECO:0000256" key="17">
    <source>
        <dbReference type="ARBA" id="ARBA00023242"/>
    </source>
</evidence>
<dbReference type="FunFam" id="1.10.132.60:FF:000007">
    <property type="entry name" value="DNA polymerase"/>
    <property type="match status" value="1"/>
</dbReference>
<dbReference type="InterPro" id="IPR023211">
    <property type="entry name" value="DNA_pol_palm_dom_sf"/>
</dbReference>
<dbReference type="Gene3D" id="3.30.342.10">
    <property type="entry name" value="DNA Polymerase, chain B, domain 1"/>
    <property type="match status" value="1"/>
</dbReference>
<dbReference type="OrthoDB" id="2414538at2759"/>
<feature type="domain" description="DNA polymerase zeta catalytic subunit N-terminal" evidence="26">
    <location>
        <begin position="12"/>
        <end position="57"/>
    </location>
</feature>
<comment type="cofactor">
    <cofactor evidence="1 20">
        <name>[4Fe-4S] cluster</name>
        <dbReference type="ChEBI" id="CHEBI:49883"/>
    </cofactor>
</comment>
<dbReference type="SUPFAM" id="SSF56672">
    <property type="entry name" value="DNA/RNA polymerases"/>
    <property type="match status" value="1"/>
</dbReference>
<evidence type="ECO:0000256" key="15">
    <source>
        <dbReference type="ARBA" id="ARBA00023125"/>
    </source>
</evidence>
<dbReference type="Pfam" id="PF00136">
    <property type="entry name" value="DNA_pol_B"/>
    <property type="match status" value="1"/>
</dbReference>
<dbReference type="CDD" id="cd05778">
    <property type="entry name" value="DNA_polB_zeta_exo"/>
    <property type="match status" value="1"/>
</dbReference>
<keyword evidence="5 20" id="KW-0808">Transferase</keyword>
<evidence type="ECO:0000256" key="7">
    <source>
        <dbReference type="ARBA" id="ARBA00022705"/>
    </source>
</evidence>
<dbReference type="Gene3D" id="3.90.1600.10">
    <property type="entry name" value="Palm domain of DNA polymerase"/>
    <property type="match status" value="1"/>
</dbReference>
<comment type="catalytic activity">
    <reaction evidence="18 20">
        <text>DNA(n) + a 2'-deoxyribonucleoside 5'-triphosphate = DNA(n+1) + diphosphate</text>
        <dbReference type="Rhea" id="RHEA:22508"/>
        <dbReference type="Rhea" id="RHEA-COMP:17339"/>
        <dbReference type="Rhea" id="RHEA-COMP:17340"/>
        <dbReference type="ChEBI" id="CHEBI:33019"/>
        <dbReference type="ChEBI" id="CHEBI:61560"/>
        <dbReference type="ChEBI" id="CHEBI:173112"/>
        <dbReference type="EC" id="2.7.7.7"/>
    </reaction>
</comment>
<evidence type="ECO:0000256" key="8">
    <source>
        <dbReference type="ARBA" id="ARBA00022723"/>
    </source>
</evidence>
<evidence type="ECO:0000256" key="10">
    <source>
        <dbReference type="ARBA" id="ARBA00022771"/>
    </source>
</evidence>
<evidence type="ECO:0000259" key="26">
    <source>
        <dbReference type="Pfam" id="PF24065"/>
    </source>
</evidence>
<dbReference type="Proteomes" id="UP000297245">
    <property type="component" value="Unassembled WGS sequence"/>
</dbReference>
<feature type="region of interest" description="Disordered" evidence="21">
    <location>
        <begin position="465"/>
        <end position="486"/>
    </location>
</feature>
<dbReference type="EC" id="2.7.7.7" evidence="20"/>
<feature type="domain" description="DNA polymerase delta/zeta catalytic subunit N-terminal" evidence="25">
    <location>
        <begin position="58"/>
        <end position="138"/>
    </location>
</feature>
<evidence type="ECO:0000256" key="12">
    <source>
        <dbReference type="ARBA" id="ARBA00022932"/>
    </source>
</evidence>
<dbReference type="GO" id="GO:0008270">
    <property type="term" value="F:zinc ion binding"/>
    <property type="evidence" value="ECO:0007669"/>
    <property type="project" value="UniProtKB-KW"/>
</dbReference>
<evidence type="ECO:0000256" key="2">
    <source>
        <dbReference type="ARBA" id="ARBA00004123"/>
    </source>
</evidence>
<dbReference type="PROSITE" id="PS00116">
    <property type="entry name" value="DNA_POLYMERASE_B"/>
    <property type="match status" value="1"/>
</dbReference>
<comment type="subunit">
    <text evidence="19">Forms DNA polymerase zeta with REV7.</text>
</comment>
<dbReference type="InterPro" id="IPR006133">
    <property type="entry name" value="DNA-dir_DNA_pol_B_exonuc"/>
</dbReference>
<reference evidence="27 28" key="1">
    <citation type="journal article" date="2019" name="Nat. Ecol. Evol.">
        <title>Megaphylogeny resolves global patterns of mushroom evolution.</title>
        <authorList>
            <person name="Varga T."/>
            <person name="Krizsan K."/>
            <person name="Foldi C."/>
            <person name="Dima B."/>
            <person name="Sanchez-Garcia M."/>
            <person name="Sanchez-Ramirez S."/>
            <person name="Szollosi G.J."/>
            <person name="Szarkandi J.G."/>
            <person name="Papp V."/>
            <person name="Albert L."/>
            <person name="Andreopoulos W."/>
            <person name="Angelini C."/>
            <person name="Antonin V."/>
            <person name="Barry K.W."/>
            <person name="Bougher N.L."/>
            <person name="Buchanan P."/>
            <person name="Buyck B."/>
            <person name="Bense V."/>
            <person name="Catcheside P."/>
            <person name="Chovatia M."/>
            <person name="Cooper J."/>
            <person name="Damon W."/>
            <person name="Desjardin D."/>
            <person name="Finy P."/>
            <person name="Geml J."/>
            <person name="Haridas S."/>
            <person name="Hughes K."/>
            <person name="Justo A."/>
            <person name="Karasinski D."/>
            <person name="Kautmanova I."/>
            <person name="Kiss B."/>
            <person name="Kocsube S."/>
            <person name="Kotiranta H."/>
            <person name="LaButti K.M."/>
            <person name="Lechner B.E."/>
            <person name="Liimatainen K."/>
            <person name="Lipzen A."/>
            <person name="Lukacs Z."/>
            <person name="Mihaltcheva S."/>
            <person name="Morgado L.N."/>
            <person name="Niskanen T."/>
            <person name="Noordeloos M.E."/>
            <person name="Ohm R.A."/>
            <person name="Ortiz-Santana B."/>
            <person name="Ovrebo C."/>
            <person name="Racz N."/>
            <person name="Riley R."/>
            <person name="Savchenko A."/>
            <person name="Shiryaev A."/>
            <person name="Soop K."/>
            <person name="Spirin V."/>
            <person name="Szebenyi C."/>
            <person name="Tomsovsky M."/>
            <person name="Tulloss R.E."/>
            <person name="Uehling J."/>
            <person name="Grigoriev I.V."/>
            <person name="Vagvolgyi C."/>
            <person name="Papp T."/>
            <person name="Martin F.M."/>
            <person name="Miettinen O."/>
            <person name="Hibbett D.S."/>
            <person name="Nagy L.G."/>
        </authorList>
    </citation>
    <scope>NUCLEOTIDE SEQUENCE [LARGE SCALE GENOMIC DNA]</scope>
    <source>
        <strain evidence="27 28">CBS 962.96</strain>
    </source>
</reference>
<keyword evidence="15 20" id="KW-0238">DNA-binding</keyword>
<evidence type="ECO:0000259" key="22">
    <source>
        <dbReference type="Pfam" id="PF00136"/>
    </source>
</evidence>
<comment type="subcellular location">
    <subcellularLocation>
        <location evidence="2 20">Nucleus</location>
    </subcellularLocation>
</comment>
<sequence>MSSNNLPASPSLQVQINQVDYYLTSPGPLDKSSLPLVPVIRVYGPSSAGPRVCLHVHQVYPYLFVEYLGELKPRHVKRYINGLKKSLDHAIALCLKRDPWSPESRYIHSIVLVKGIHFYGFHSSYSPFLKIMVADPSRLSYAASILRNGTVMSTRFHIYEAHINFTLQFLCDFGLYGCGWIDLGELYQRGTDEEDEDEVLAPSQERFLQSPHFRQSRMPLEVDVLPHQILNRYRVNARNMHHKLEIPCPSLPPEPLVLSVRELWEDERNRRRARGLNPSPELPIDPSDSSRGSGSGWVSEVRWWKELQMRIEGEAEIFAPPPQGWEGAVMSTFESIEALWDKEWKTWKPLKTTDDSSRSEISFESELTEDVTDGEDINIDIDVSILSAEDFEIENLDHAGFENLLEEEERPDSENEYVEESGYDEDYDLLGEALANSEDFEEDDTRDPLMDLDNDDDVLPVIATETLSDEDSTVSSESPRKTEPIESRVDLRFHPASPTSDDLIIQRSNILDVGDTKDASPREVSSNLQGPSSFTSNITRRLLQTSSNKLKLSSNGYIYSLLPPSSSQLLESLETYGLSHKTYQAPFYRDNDDAPPAPREYAGLVFHLKGGTGIGNLEEWVPETSESSLLGPTGHCASQYIETLGWEYANTPPSFRQVKKWLSLSSNDVPLHSSPKKYPSQIKGPTQANIYHMKTTLVTAPGKSERPGKLDLTILSVEVFAPPSTIGRISDSTKDALVAVSYTFQQTELQPLVSGMIVSDVSTLESVRIHNMTIKLVETELDLINELVDIVNELDPDIITGWDVQISSWGYLSARANSFGLTFEDLISRAPSGRGNRAQQWESRHTSTFQVTGRHVFNLWRVMRSEQTLNIYTFENVAFHILGKRVPKYSHATLVGWYNSTTPNHVLSLIRHLQDRSTMNIQMLNRCELVTKTAEFARVFGVDFYSVISRGSQYKVESFMFRLAKPESFVLLSPSKQDVGKQNAAECLPLVMEPQSALYTSPLVVLDFQSLYPSIMIAYNYCYSTCLGRVADSQGSNKLGVTELELPKGLLGRLRDHITIAPNGIVYAKPEVRKGLLGRMLTELLDTRVMVKTAMKAVRHDQALTRILNARQLGLKYIANVTYGYTSAAFSGRMPAIEIADSIVQSGRETLEKAINLINDTKKWGAEVVYGDTDSLFIYLKGKTKEQAFLIGNEMADAVTALNPSPIKLKFEKVYHPCVLMAKKRYVGFKYESVDDVDPVFDAKGIETVRRDGIPAQQKMTENCLKILFRTEDLSEVKDYCCESWTKILEHRVSAQDFIFAKEVRMGTYSDRGAPPPGVAVSSRRALLDPNAEAQYGERVPYVITLGPRGSKLVDRAMDPWEFLNDPHSSLDAEYYILRVLIPPLERIFNLVGADVRQWYNEMPKPHRQVEVSSPSKGLTEVVILDRPNIDGHFNSSQCIICGDSAIQGLCDDCFSDRQETLTGLLNRVKHDENRLKDAHRVCATCTSTSLGEPIHCESLDCPWLFARKKSDKKIEFLEAIQELLQDLGGPDTNPEETTAQTEENDTE</sequence>
<dbReference type="Pfam" id="PF14260">
    <property type="entry name" value="zf-C4pol"/>
    <property type="match status" value="1"/>
</dbReference>
<evidence type="ECO:0000256" key="21">
    <source>
        <dbReference type="SAM" id="MobiDB-lite"/>
    </source>
</evidence>
<evidence type="ECO:0000259" key="24">
    <source>
        <dbReference type="Pfam" id="PF14260"/>
    </source>
</evidence>
<dbReference type="InterPro" id="IPR025687">
    <property type="entry name" value="Znf-C4pol"/>
</dbReference>
<evidence type="ECO:0000256" key="3">
    <source>
        <dbReference type="ARBA" id="ARBA00005755"/>
    </source>
</evidence>